<dbReference type="InterPro" id="IPR000131">
    <property type="entry name" value="ATP_synth_F1_gsu"/>
</dbReference>
<dbReference type="NCBIfam" id="TIGR01146">
    <property type="entry name" value="ATPsyn_F1gamma"/>
    <property type="match status" value="1"/>
</dbReference>
<dbReference type="Gene3D" id="1.10.287.80">
    <property type="entry name" value="ATP synthase, gamma subunit, helix hairpin domain"/>
    <property type="match status" value="2"/>
</dbReference>
<evidence type="ECO:0000256" key="3">
    <source>
        <dbReference type="ARBA" id="ARBA00007681"/>
    </source>
</evidence>
<dbReference type="AlphaFoldDB" id="A0A1F5JAE0"/>
<name>A0A1F5JAE0_9BACT</name>
<evidence type="ECO:0000313" key="14">
    <source>
        <dbReference type="Proteomes" id="UP000177042"/>
    </source>
</evidence>
<evidence type="ECO:0000256" key="11">
    <source>
        <dbReference type="HAMAP-Rule" id="MF_00815"/>
    </source>
</evidence>
<dbReference type="GO" id="GO:0005524">
    <property type="term" value="F:ATP binding"/>
    <property type="evidence" value="ECO:0007669"/>
    <property type="project" value="UniProtKB-UniRule"/>
</dbReference>
<comment type="similarity">
    <text evidence="3 11">Belongs to the ATPase gamma chain family.</text>
</comment>
<evidence type="ECO:0000256" key="5">
    <source>
        <dbReference type="ARBA" id="ARBA00022781"/>
    </source>
</evidence>
<dbReference type="HAMAP" id="MF_00815">
    <property type="entry name" value="ATP_synth_gamma_bact"/>
    <property type="match status" value="1"/>
</dbReference>
<keyword evidence="8 11" id="KW-0139">CF(1)</keyword>
<keyword evidence="11" id="KW-1003">Cell membrane</keyword>
<dbReference type="EMBL" id="MFCX01000024">
    <property type="protein sequence ID" value="OGE25529.1"/>
    <property type="molecule type" value="Genomic_DNA"/>
</dbReference>
<evidence type="ECO:0000256" key="4">
    <source>
        <dbReference type="ARBA" id="ARBA00022448"/>
    </source>
</evidence>
<sequence>MANTRELRRRIRSVKNTSQITKAMQMVAATKMRKAQNQAVNGRPYSGNLLELLIRLLPEIQAESHSLLGGKEIASSQTPRNDVIGVVVLSTDKGLVGALNTNIFRTISALHLPGVNVNFYTIGKKGRSFVARTGKDLQADFENSDVVTFRQAKQLARMLMDAYLNKEIGEAYLVYPRFVSTLRQEATRVKVLPIELESVIASEAKQPSPETNPTKIVRTPRNDESGADFLIEPNPDELLDELLTHFVEIRIYQALLETKASEHSARMIAMQNATDNAKELVGDLKLTYNQTRQDAITRELLEITSAAAALE</sequence>
<evidence type="ECO:0000256" key="7">
    <source>
        <dbReference type="ARBA" id="ARBA00023136"/>
    </source>
</evidence>
<protein>
    <recommendedName>
        <fullName evidence="11">ATP synthase gamma chain</fullName>
    </recommendedName>
    <alternativeName>
        <fullName evidence="11">ATP synthase F1 sector gamma subunit</fullName>
    </alternativeName>
    <alternativeName>
        <fullName evidence="11">F-ATPase gamma subunit</fullName>
    </alternativeName>
</protein>
<dbReference type="PRINTS" id="PR00126">
    <property type="entry name" value="ATPASEGAMMA"/>
</dbReference>
<keyword evidence="5 11" id="KW-0375">Hydrogen ion transport</keyword>
<keyword evidence="9 11" id="KW-0066">ATP synthesis</keyword>
<dbReference type="GO" id="GO:0046933">
    <property type="term" value="F:proton-transporting ATP synthase activity, rotational mechanism"/>
    <property type="evidence" value="ECO:0007669"/>
    <property type="project" value="UniProtKB-UniRule"/>
</dbReference>
<accession>A0A1F5JAE0</accession>
<evidence type="ECO:0000256" key="2">
    <source>
        <dbReference type="ARBA" id="ARBA00004170"/>
    </source>
</evidence>
<comment type="function">
    <text evidence="1 11">Produces ATP from ADP in the presence of a proton gradient across the membrane. The gamma chain is believed to be important in regulating ATPase activity and the flow of protons through the CF(0) complex.</text>
</comment>
<evidence type="ECO:0000256" key="1">
    <source>
        <dbReference type="ARBA" id="ARBA00003456"/>
    </source>
</evidence>
<dbReference type="GO" id="GO:0009579">
    <property type="term" value="C:thylakoid"/>
    <property type="evidence" value="ECO:0007669"/>
    <property type="project" value="UniProtKB-SubCell"/>
</dbReference>
<dbReference type="PANTHER" id="PTHR11693:SF22">
    <property type="entry name" value="ATP SYNTHASE SUBUNIT GAMMA, MITOCHONDRIAL"/>
    <property type="match status" value="1"/>
</dbReference>
<dbReference type="SUPFAM" id="SSF52943">
    <property type="entry name" value="ATP synthase (F1-ATPase), gamma subunit"/>
    <property type="match status" value="1"/>
</dbReference>
<comment type="caution">
    <text evidence="13">The sequence shown here is derived from an EMBL/GenBank/DDBJ whole genome shotgun (WGS) entry which is preliminary data.</text>
</comment>
<proteinExistence type="inferred from homology"/>
<dbReference type="GO" id="GO:0005886">
    <property type="term" value="C:plasma membrane"/>
    <property type="evidence" value="ECO:0007669"/>
    <property type="project" value="UniProtKB-SubCell"/>
</dbReference>
<reference evidence="13 14" key="1">
    <citation type="journal article" date="2016" name="Nat. Commun.">
        <title>Thousands of microbial genomes shed light on interconnected biogeochemical processes in an aquifer system.</title>
        <authorList>
            <person name="Anantharaman K."/>
            <person name="Brown C.T."/>
            <person name="Hug L.A."/>
            <person name="Sharon I."/>
            <person name="Castelle C.J."/>
            <person name="Probst A.J."/>
            <person name="Thomas B.C."/>
            <person name="Singh A."/>
            <person name="Wilkins M.J."/>
            <person name="Karaoz U."/>
            <person name="Brodie E.L."/>
            <person name="Williams K.H."/>
            <person name="Hubbard S.S."/>
            <person name="Banfield J.F."/>
        </authorList>
    </citation>
    <scope>NUCLEOTIDE SEQUENCE [LARGE SCALE GENOMIC DNA]</scope>
</reference>
<dbReference type="Gene3D" id="3.40.1380.10">
    <property type="match status" value="1"/>
</dbReference>
<evidence type="ECO:0000256" key="10">
    <source>
        <dbReference type="ARBA" id="ARBA00060385"/>
    </source>
</evidence>
<keyword evidence="6 11" id="KW-0406">Ion transport</keyword>
<evidence type="ECO:0000256" key="9">
    <source>
        <dbReference type="ARBA" id="ARBA00023310"/>
    </source>
</evidence>
<dbReference type="PANTHER" id="PTHR11693">
    <property type="entry name" value="ATP SYNTHASE GAMMA CHAIN"/>
    <property type="match status" value="1"/>
</dbReference>
<gene>
    <name evidence="11" type="primary">atpG</name>
    <name evidence="13" type="ORF">A3C26_02360</name>
</gene>
<dbReference type="GO" id="GO:0045259">
    <property type="term" value="C:proton-transporting ATP synthase complex"/>
    <property type="evidence" value="ECO:0007669"/>
    <property type="project" value="UniProtKB-KW"/>
</dbReference>
<organism evidence="13 14">
    <name type="scientific">Candidatus Daviesbacteria bacterium RIFCSPHIGHO2_02_FULL_39_12</name>
    <dbReference type="NCBI Taxonomy" id="1797770"/>
    <lineage>
        <taxon>Bacteria</taxon>
        <taxon>Candidatus Daviesiibacteriota</taxon>
    </lineage>
</organism>
<dbReference type="CDD" id="cd12151">
    <property type="entry name" value="F1-ATPase_gamma"/>
    <property type="match status" value="1"/>
</dbReference>
<dbReference type="FunFam" id="1.10.287.80:FF:000003">
    <property type="entry name" value="ATP synthase gamma chain, chloroplastic"/>
    <property type="match status" value="1"/>
</dbReference>
<feature type="region of interest" description="Disordered" evidence="12">
    <location>
        <begin position="203"/>
        <end position="225"/>
    </location>
</feature>
<comment type="subunit">
    <text evidence="11">F-type ATPases have 2 components, CF(1) - the catalytic core - and CF(0) - the membrane proton channel. CF(1) has five subunits: alpha(3), beta(3), gamma(1), delta(1), epsilon(1). CF(0) has three main subunits: a, b and c.</text>
</comment>
<keyword evidence="7 11" id="KW-0472">Membrane</keyword>
<evidence type="ECO:0000313" key="13">
    <source>
        <dbReference type="EMBL" id="OGE25529.1"/>
    </source>
</evidence>
<dbReference type="Proteomes" id="UP000177042">
    <property type="component" value="Unassembled WGS sequence"/>
</dbReference>
<evidence type="ECO:0000256" key="12">
    <source>
        <dbReference type="SAM" id="MobiDB-lite"/>
    </source>
</evidence>
<dbReference type="InterPro" id="IPR035968">
    <property type="entry name" value="ATP_synth_F1_ATPase_gsu"/>
</dbReference>
<dbReference type="Pfam" id="PF00231">
    <property type="entry name" value="ATP-synt"/>
    <property type="match status" value="1"/>
</dbReference>
<evidence type="ECO:0000256" key="6">
    <source>
        <dbReference type="ARBA" id="ARBA00023065"/>
    </source>
</evidence>
<comment type="subcellular location">
    <subcellularLocation>
        <location evidence="11">Cell membrane</location>
        <topology evidence="11">Peripheral membrane protein</topology>
    </subcellularLocation>
    <subcellularLocation>
        <location evidence="2">Membrane</location>
        <topology evidence="2">Peripheral membrane protein</topology>
    </subcellularLocation>
    <subcellularLocation>
        <location evidence="10">Thylakoid</location>
    </subcellularLocation>
</comment>
<keyword evidence="4 11" id="KW-0813">Transport</keyword>
<evidence type="ECO:0000256" key="8">
    <source>
        <dbReference type="ARBA" id="ARBA00023196"/>
    </source>
</evidence>
<dbReference type="GO" id="GO:0042777">
    <property type="term" value="P:proton motive force-driven plasma membrane ATP synthesis"/>
    <property type="evidence" value="ECO:0007669"/>
    <property type="project" value="UniProtKB-UniRule"/>
</dbReference>